<dbReference type="EMBL" id="SMTF01000005">
    <property type="protein sequence ID" value="TDK24470.1"/>
    <property type="molecule type" value="Genomic_DNA"/>
</dbReference>
<proteinExistence type="predicted"/>
<keyword evidence="3" id="KW-1185">Reference proteome</keyword>
<sequence>MLLAAKVKFKTGPRHFVRALIAYSQPEIQPPVATTSESDEYQTWLIECERVAPEVLDGGLVSVVMPVYNPPIEFLRAAVESVRAQSYRNWELCIHDDGSTSAEVRALLTDLAADPRIKVDLGKGGAGIADATNAALALASGEWACFLDHDDLLHPAALSSVVAAFLKDAPGVVYTDHDIIDERGARACPFFKPDWSHDLFMSQMYLGHLVVVEMALVRKIGGLRRDFDGSQDYDLVLRCVAAGARVSHVSRVLYHWRAHAGSTAANASSKPYAHHAGRAAIQAHVDEMFPGARVSDGKYTFCYDVRYPVPVPPPLVSIIIPTRDGLELLKTCIDSIRTKTSYCHYEILIVDNGSTQPETIAWLAEIDTAVDTRVLAAHVPFNWSRLNNIAARSANGDVLLFLNNDTEVISGEWLGRLVENALRPEIAVCGPLLLYGDGSIQHAGVVVGMGGWADHVFKAAASIHHQHLFVSPALRRNVLAVTGACMAIERGKFESLGGFDERFAVCGSDVELCLRGFRAGYSNLYVAESVMIHHESKTRDPREVPQGDFEMSMAAYAPYREKGDPFFSPNLDPMSPLPRFRPAAVP</sequence>
<dbReference type="CDD" id="cd04184">
    <property type="entry name" value="GT2_RfbC_Mx_like"/>
    <property type="match status" value="1"/>
</dbReference>
<dbReference type="GO" id="GO:0016757">
    <property type="term" value="F:glycosyltransferase activity"/>
    <property type="evidence" value="ECO:0007669"/>
    <property type="project" value="UniProtKB-KW"/>
</dbReference>
<dbReference type="CDD" id="cd04186">
    <property type="entry name" value="GT_2_like_c"/>
    <property type="match status" value="1"/>
</dbReference>
<dbReference type="Pfam" id="PF00535">
    <property type="entry name" value="Glycos_transf_2"/>
    <property type="match status" value="2"/>
</dbReference>
<comment type="caution">
    <text evidence="2">The sequence shown here is derived from an EMBL/GenBank/DDBJ whole genome shotgun (WGS) entry which is preliminary data.</text>
</comment>
<dbReference type="InterPro" id="IPR001173">
    <property type="entry name" value="Glyco_trans_2-like"/>
</dbReference>
<dbReference type="OrthoDB" id="9179784at2"/>
<organism evidence="2 3">
    <name type="scientific">Luteimonas aestuarii</name>
    <dbReference type="NCBI Taxonomy" id="453837"/>
    <lineage>
        <taxon>Bacteria</taxon>
        <taxon>Pseudomonadati</taxon>
        <taxon>Pseudomonadota</taxon>
        <taxon>Gammaproteobacteria</taxon>
        <taxon>Lysobacterales</taxon>
        <taxon>Lysobacteraceae</taxon>
        <taxon>Luteimonas</taxon>
    </lineage>
</organism>
<keyword evidence="2" id="KW-0808">Transferase</keyword>
<evidence type="ECO:0000259" key="1">
    <source>
        <dbReference type="Pfam" id="PF00535"/>
    </source>
</evidence>
<dbReference type="Gene3D" id="3.90.550.10">
    <property type="entry name" value="Spore Coat Polysaccharide Biosynthesis Protein SpsA, Chain A"/>
    <property type="match status" value="2"/>
</dbReference>
<name>A0A4R5TTY4_9GAMM</name>
<dbReference type="SUPFAM" id="SSF53448">
    <property type="entry name" value="Nucleotide-diphospho-sugar transferases"/>
    <property type="match status" value="2"/>
</dbReference>
<evidence type="ECO:0000313" key="3">
    <source>
        <dbReference type="Proteomes" id="UP000294796"/>
    </source>
</evidence>
<dbReference type="PANTHER" id="PTHR43179">
    <property type="entry name" value="RHAMNOSYLTRANSFERASE WBBL"/>
    <property type="match status" value="1"/>
</dbReference>
<accession>A0A4R5TTY4</accession>
<dbReference type="AlphaFoldDB" id="A0A4R5TTY4"/>
<dbReference type="InterPro" id="IPR029044">
    <property type="entry name" value="Nucleotide-diphossugar_trans"/>
</dbReference>
<dbReference type="PANTHER" id="PTHR43179:SF7">
    <property type="entry name" value="RHAMNOSYLTRANSFERASE WBBL"/>
    <property type="match status" value="1"/>
</dbReference>
<feature type="domain" description="Glycosyltransferase 2-like" evidence="1">
    <location>
        <begin position="317"/>
        <end position="438"/>
    </location>
</feature>
<dbReference type="Proteomes" id="UP000294796">
    <property type="component" value="Unassembled WGS sequence"/>
</dbReference>
<feature type="domain" description="Glycosyltransferase 2-like" evidence="1">
    <location>
        <begin position="62"/>
        <end position="181"/>
    </location>
</feature>
<gene>
    <name evidence="2" type="ORF">E2F46_08255</name>
</gene>
<protein>
    <submittedName>
        <fullName evidence="2">Glycosyltransferase family 2 protein</fullName>
    </submittedName>
</protein>
<reference evidence="2 3" key="1">
    <citation type="submission" date="2019-03" db="EMBL/GenBank/DDBJ databases">
        <title>Luteimonas zhaokaii sp.nov., isolated from the rectal contents of Plateau pika in Yushu, Qinghai Province, China.</title>
        <authorList>
            <person name="Zhang G."/>
        </authorList>
    </citation>
    <scope>NUCLEOTIDE SEQUENCE [LARGE SCALE GENOMIC DNA]</scope>
    <source>
        <strain evidence="2 3">B9</strain>
    </source>
</reference>
<evidence type="ECO:0000313" key="2">
    <source>
        <dbReference type="EMBL" id="TDK24470.1"/>
    </source>
</evidence>